<dbReference type="Gene3D" id="3.20.20.80">
    <property type="entry name" value="Glycosidases"/>
    <property type="match status" value="1"/>
</dbReference>
<dbReference type="Proteomes" id="UP001152523">
    <property type="component" value="Unassembled WGS sequence"/>
</dbReference>
<keyword evidence="5" id="KW-0732">Signal</keyword>
<keyword evidence="2" id="KW-0378">Hydrolase</keyword>
<dbReference type="InterPro" id="IPR017853">
    <property type="entry name" value="GH"/>
</dbReference>
<feature type="signal peptide" evidence="5">
    <location>
        <begin position="1"/>
        <end position="32"/>
    </location>
</feature>
<dbReference type="PRINTS" id="PR00131">
    <property type="entry name" value="GLHYDRLASE1"/>
</dbReference>
<feature type="chain" id="PRO_5043471407" description="Beta-glucosidase" evidence="5">
    <location>
        <begin position="33"/>
        <end position="526"/>
    </location>
</feature>
<dbReference type="FunFam" id="3.20.20.80:FF:000020">
    <property type="entry name" value="Beta-glucosidase 12"/>
    <property type="match status" value="1"/>
</dbReference>
<evidence type="ECO:0000313" key="6">
    <source>
        <dbReference type="EMBL" id="CAH9093534.1"/>
    </source>
</evidence>
<reference evidence="6" key="1">
    <citation type="submission" date="2022-07" db="EMBL/GenBank/DDBJ databases">
        <authorList>
            <person name="Macas J."/>
            <person name="Novak P."/>
            <person name="Neumann P."/>
        </authorList>
    </citation>
    <scope>NUCLEOTIDE SEQUENCE</scope>
</reference>
<comment type="caution">
    <text evidence="6">The sequence shown here is derived from an EMBL/GenBank/DDBJ whole genome shotgun (WGS) entry which is preliminary data.</text>
</comment>
<dbReference type="PROSITE" id="PS00653">
    <property type="entry name" value="GLYCOSYL_HYDROL_F1_2"/>
    <property type="match status" value="1"/>
</dbReference>
<sequence>MNWTMVKSGRLAKALPFPLLLLLPLLSPLTESANLKTPSSSSFPPDFFFGTASSAYQYEGGSLANERGRDIWDVYAHEPGKIADGSNADLANDQYHLYEEDADLLASLGVNSQKISILWARVLPKGRHGNINWDGIQYYKNVIRSLIRKGIQPFVTVNHYDLPQELEDKYGGWLSPELQKEYAYLAEVCFKYLGNGVKHWITFNEPNLWTVLSYRVGSWPPNHCSQPPYCSKEDSLQPLIVAHNMILAHASAVNIYRRKYQKAQGGQIGISMLYYWYEPLRNTSADKLAVERSLSFESNWFLDPLIYGRYPKEMKGILGSDLPEFSSSDLESLQDASGLDFIGINHYTTYYVQDCLSSKCESNDPGNYKVEGFVSKTARKNGTTIGEETGLYYLFVYPDGMEKVIMYVRDRYPDIPLYITENGYCDFTDSNSSIEEVLNDTKRVEFLNGYIGSLENALRKGADVRGYFVWSLLDNFEWGFGYSKRLGLYHVDRITMKRTPKLSAKWYKKFITERRSVTSRNLYKSQ</sequence>
<dbReference type="PANTHER" id="PTHR10353:SF27">
    <property type="entry name" value="BETA-GLUCOSIDASE 47"/>
    <property type="match status" value="1"/>
</dbReference>
<name>A0AAV0D832_9ASTE</name>
<dbReference type="EMBL" id="CAMAPF010000076">
    <property type="protein sequence ID" value="CAH9093534.1"/>
    <property type="molecule type" value="Genomic_DNA"/>
</dbReference>
<dbReference type="InterPro" id="IPR001360">
    <property type="entry name" value="Glyco_hydro_1"/>
</dbReference>
<dbReference type="Pfam" id="PF00232">
    <property type="entry name" value="Glyco_hydro_1"/>
    <property type="match status" value="1"/>
</dbReference>
<keyword evidence="7" id="KW-1185">Reference proteome</keyword>
<proteinExistence type="inferred from homology"/>
<protein>
    <recommendedName>
        <fullName evidence="8">Beta-glucosidase</fullName>
    </recommendedName>
</protein>
<dbReference type="PANTHER" id="PTHR10353">
    <property type="entry name" value="GLYCOSYL HYDROLASE"/>
    <property type="match status" value="1"/>
</dbReference>
<evidence type="ECO:0000313" key="7">
    <source>
        <dbReference type="Proteomes" id="UP001152523"/>
    </source>
</evidence>
<dbReference type="AlphaFoldDB" id="A0AAV0D832"/>
<dbReference type="InterPro" id="IPR033132">
    <property type="entry name" value="GH_1_N_CS"/>
</dbReference>
<evidence type="ECO:0000256" key="3">
    <source>
        <dbReference type="ARBA" id="ARBA00023295"/>
    </source>
</evidence>
<evidence type="ECO:0008006" key="8">
    <source>
        <dbReference type="Google" id="ProtNLM"/>
    </source>
</evidence>
<dbReference type="GO" id="GO:0008422">
    <property type="term" value="F:beta-glucosidase activity"/>
    <property type="evidence" value="ECO:0007669"/>
    <property type="project" value="TreeGrafter"/>
</dbReference>
<evidence type="ECO:0000256" key="1">
    <source>
        <dbReference type="ARBA" id="ARBA00010838"/>
    </source>
</evidence>
<organism evidence="6 7">
    <name type="scientific">Cuscuta epithymum</name>
    <dbReference type="NCBI Taxonomy" id="186058"/>
    <lineage>
        <taxon>Eukaryota</taxon>
        <taxon>Viridiplantae</taxon>
        <taxon>Streptophyta</taxon>
        <taxon>Embryophyta</taxon>
        <taxon>Tracheophyta</taxon>
        <taxon>Spermatophyta</taxon>
        <taxon>Magnoliopsida</taxon>
        <taxon>eudicotyledons</taxon>
        <taxon>Gunneridae</taxon>
        <taxon>Pentapetalae</taxon>
        <taxon>asterids</taxon>
        <taxon>lamiids</taxon>
        <taxon>Solanales</taxon>
        <taxon>Convolvulaceae</taxon>
        <taxon>Cuscuteae</taxon>
        <taxon>Cuscuta</taxon>
        <taxon>Cuscuta subgen. Cuscuta</taxon>
    </lineage>
</organism>
<evidence type="ECO:0000256" key="5">
    <source>
        <dbReference type="SAM" id="SignalP"/>
    </source>
</evidence>
<dbReference type="GO" id="GO:0005975">
    <property type="term" value="P:carbohydrate metabolic process"/>
    <property type="evidence" value="ECO:0007669"/>
    <property type="project" value="InterPro"/>
</dbReference>
<evidence type="ECO:0000256" key="4">
    <source>
        <dbReference type="RuleBase" id="RU003690"/>
    </source>
</evidence>
<accession>A0AAV0D832</accession>
<evidence type="ECO:0000256" key="2">
    <source>
        <dbReference type="ARBA" id="ARBA00022801"/>
    </source>
</evidence>
<gene>
    <name evidence="6" type="ORF">CEPIT_LOCUS12541</name>
</gene>
<keyword evidence="3" id="KW-0326">Glycosidase</keyword>
<comment type="similarity">
    <text evidence="1 4">Belongs to the glycosyl hydrolase 1 family.</text>
</comment>
<dbReference type="SUPFAM" id="SSF51445">
    <property type="entry name" value="(Trans)glycosidases"/>
    <property type="match status" value="1"/>
</dbReference>